<accession>A0A9N8RVC0</accession>
<evidence type="ECO:0000313" key="1">
    <source>
        <dbReference type="EMBL" id="CAG4896957.1"/>
    </source>
</evidence>
<gene>
    <name evidence="1" type="ORF">LMG31841_02390</name>
</gene>
<name>A0A9N8RVC0_9BURK</name>
<dbReference type="Proteomes" id="UP000789704">
    <property type="component" value="Unassembled WGS sequence"/>
</dbReference>
<evidence type="ECO:0000313" key="2">
    <source>
        <dbReference type="Proteomes" id="UP000789704"/>
    </source>
</evidence>
<proteinExistence type="predicted"/>
<dbReference type="AlphaFoldDB" id="A0A9N8RVC0"/>
<keyword evidence="2" id="KW-1185">Reference proteome</keyword>
<protein>
    <submittedName>
        <fullName evidence="1">Uncharacterized protein</fullName>
    </submittedName>
</protein>
<sequence>MLKGTTQAAFFVVALRIQPLRIDDTTIRFGANIGSYHICLQASNLARKFERNSILIGN</sequence>
<dbReference type="EMBL" id="CAJQZC010000004">
    <property type="protein sequence ID" value="CAG4896957.1"/>
    <property type="molecule type" value="Genomic_DNA"/>
</dbReference>
<reference evidence="1" key="1">
    <citation type="submission" date="2021-04" db="EMBL/GenBank/DDBJ databases">
        <authorList>
            <person name="Vanwijnsberghe S."/>
        </authorList>
    </citation>
    <scope>NUCLEOTIDE SEQUENCE</scope>
    <source>
        <strain evidence="1">LMG 31841</strain>
    </source>
</reference>
<comment type="caution">
    <text evidence="1">The sequence shown here is derived from an EMBL/GenBank/DDBJ whole genome shotgun (WGS) entry which is preliminary data.</text>
</comment>
<organism evidence="1 2">
    <name type="scientific">Paraburkholderia saeva</name>
    <dbReference type="NCBI Taxonomy" id="2777537"/>
    <lineage>
        <taxon>Bacteria</taxon>
        <taxon>Pseudomonadati</taxon>
        <taxon>Pseudomonadota</taxon>
        <taxon>Betaproteobacteria</taxon>
        <taxon>Burkholderiales</taxon>
        <taxon>Burkholderiaceae</taxon>
        <taxon>Paraburkholderia</taxon>
    </lineage>
</organism>